<reference evidence="7" key="1">
    <citation type="journal article" date="2020" name="mSystems">
        <title>Genome- and Community-Level Interaction Insights into Carbon Utilization and Element Cycling Functions of Hydrothermarchaeota in Hydrothermal Sediment.</title>
        <authorList>
            <person name="Zhou Z."/>
            <person name="Liu Y."/>
            <person name="Xu W."/>
            <person name="Pan J."/>
            <person name="Luo Z.H."/>
            <person name="Li M."/>
        </authorList>
    </citation>
    <scope>NUCLEOTIDE SEQUENCE [LARGE SCALE GENOMIC DNA]</scope>
    <source>
        <strain evidence="7">SpSt-604</strain>
        <strain evidence="6">SpSt-640</strain>
    </source>
</reference>
<feature type="domain" description="Glycoside hydrolase family 5" evidence="5">
    <location>
        <begin position="71"/>
        <end position="333"/>
    </location>
</feature>
<evidence type="ECO:0000256" key="4">
    <source>
        <dbReference type="RuleBase" id="RU361153"/>
    </source>
</evidence>
<dbReference type="GO" id="GO:0009986">
    <property type="term" value="C:cell surface"/>
    <property type="evidence" value="ECO:0007669"/>
    <property type="project" value="TreeGrafter"/>
</dbReference>
<dbReference type="InterPro" id="IPR017853">
    <property type="entry name" value="GH"/>
</dbReference>
<dbReference type="Gene3D" id="3.20.20.80">
    <property type="entry name" value="Glycosidases"/>
    <property type="match status" value="1"/>
</dbReference>
<keyword evidence="1" id="KW-0732">Signal</keyword>
<dbReference type="EMBL" id="DTBH01000097">
    <property type="protein sequence ID" value="HGQ77126.1"/>
    <property type="molecule type" value="Genomic_DNA"/>
</dbReference>
<organism evidence="7">
    <name type="scientific">Fervidobacterium pennivorans</name>
    <dbReference type="NCBI Taxonomy" id="93466"/>
    <lineage>
        <taxon>Bacteria</taxon>
        <taxon>Thermotogati</taxon>
        <taxon>Thermotogota</taxon>
        <taxon>Thermotogae</taxon>
        <taxon>Thermotogales</taxon>
        <taxon>Fervidobacteriaceae</taxon>
        <taxon>Fervidobacterium</taxon>
    </lineage>
</organism>
<evidence type="ECO:0000313" key="6">
    <source>
        <dbReference type="EMBL" id="HGQ77126.1"/>
    </source>
</evidence>
<keyword evidence="3 4" id="KW-0326">Glycosidase</keyword>
<dbReference type="GO" id="GO:0005576">
    <property type="term" value="C:extracellular region"/>
    <property type="evidence" value="ECO:0007669"/>
    <property type="project" value="TreeGrafter"/>
</dbReference>
<dbReference type="SUPFAM" id="SSF51445">
    <property type="entry name" value="(Trans)glycosidases"/>
    <property type="match status" value="1"/>
</dbReference>
<dbReference type="Pfam" id="PF00150">
    <property type="entry name" value="Cellulase"/>
    <property type="match status" value="1"/>
</dbReference>
<dbReference type="PANTHER" id="PTHR31297">
    <property type="entry name" value="GLUCAN ENDO-1,6-BETA-GLUCOSIDASE B"/>
    <property type="match status" value="1"/>
</dbReference>
<comment type="similarity">
    <text evidence="4">Belongs to the glycosyl hydrolase 5 (cellulase A) family.</text>
</comment>
<gene>
    <name evidence="7" type="ORF">ENT72_04110</name>
    <name evidence="6" type="ORF">ENU12_04290</name>
</gene>
<evidence type="ECO:0000256" key="1">
    <source>
        <dbReference type="ARBA" id="ARBA00022729"/>
    </source>
</evidence>
<dbReference type="PANTHER" id="PTHR31297:SF17">
    <property type="entry name" value="ENDOGLUCANASE"/>
    <property type="match status" value="1"/>
</dbReference>
<dbReference type="InterPro" id="IPR050386">
    <property type="entry name" value="Glycosyl_hydrolase_5"/>
</dbReference>
<dbReference type="EMBL" id="DSZT01000128">
    <property type="protein sequence ID" value="HGU42088.1"/>
    <property type="molecule type" value="Genomic_DNA"/>
</dbReference>
<name>A0A7C4W3Y6_FERPE</name>
<comment type="caution">
    <text evidence="7">The sequence shown here is derived from an EMBL/GenBank/DDBJ whole genome shotgun (WGS) entry which is preliminary data.</text>
</comment>
<protein>
    <submittedName>
        <fullName evidence="7">Glycoside hydrolase family 5 protein</fullName>
    </submittedName>
</protein>
<dbReference type="InterPro" id="IPR001547">
    <property type="entry name" value="Glyco_hydro_5"/>
</dbReference>
<proteinExistence type="inferred from homology"/>
<dbReference type="AlphaFoldDB" id="A0A7C4W3Y6"/>
<sequence>MVGRHFRYVLICTLFLVMLLISSTQCGKNEPNKGVNSMDQSVAESDSNSSFEYNKMIGKGVNIGNALEAPFEGAWGVRIEDEYFEIIKKRGFDSVRIPIRWSAHISEKPPYDIDRNFLERVKHVVDRALENNLTVIINTHHFEELYQEPDKYGDVLVEIWRQIAKFFKDYPENLFFEIYNEPAQNLTAEKWNELYPKVLKVIRESNPTRIVIIDAPNWAHYSAVRSLKLVNDKRIIVSFHYYEPFKFTHQGAEWVNPIPPVGVKWNGEEWEINQIRSHFKYVSDWAKQNNVSIFLGEFGAYSKADMDSRVKWTESVRKMAEEFGFSYAYWEFCAGFGIYDRWSQNWIEPLATAVVGTGKE</sequence>
<evidence type="ECO:0000259" key="5">
    <source>
        <dbReference type="Pfam" id="PF00150"/>
    </source>
</evidence>
<evidence type="ECO:0000256" key="2">
    <source>
        <dbReference type="ARBA" id="ARBA00022801"/>
    </source>
</evidence>
<evidence type="ECO:0000313" key="7">
    <source>
        <dbReference type="EMBL" id="HGU42088.1"/>
    </source>
</evidence>
<dbReference type="GO" id="GO:0009251">
    <property type="term" value="P:glucan catabolic process"/>
    <property type="evidence" value="ECO:0007669"/>
    <property type="project" value="TreeGrafter"/>
</dbReference>
<accession>A0A7C4W3Y6</accession>
<evidence type="ECO:0000256" key="3">
    <source>
        <dbReference type="ARBA" id="ARBA00023295"/>
    </source>
</evidence>
<keyword evidence="2 4" id="KW-0378">Hydrolase</keyword>
<dbReference type="GO" id="GO:0008422">
    <property type="term" value="F:beta-glucosidase activity"/>
    <property type="evidence" value="ECO:0007669"/>
    <property type="project" value="TreeGrafter"/>
</dbReference>